<feature type="region of interest" description="Disordered" evidence="1">
    <location>
        <begin position="301"/>
        <end position="321"/>
    </location>
</feature>
<dbReference type="AlphaFoldDB" id="A0AAD4G9E5"/>
<feature type="compositionally biased region" description="Basic and acidic residues" evidence="1">
    <location>
        <begin position="513"/>
        <end position="529"/>
    </location>
</feature>
<feature type="compositionally biased region" description="Low complexity" evidence="1">
    <location>
        <begin position="220"/>
        <end position="234"/>
    </location>
</feature>
<sequence>MSSETNEGKLRSPLDLVYIPVELKYILRDDEFNVIGAWRQSNPDVILECVALDALDFDSFYRAADETDPTWSGVRYRFMYNKVNDSEWQTLADLAAKHFGLDIPVTKKKKGKGKGKAQIAASPVTAIAGPSRTRQEQARPATAVAGPSRTRQEQAQPATAVVGESHTRQEHNPIPLPSISSNTNLPSHPTMPDVGPVTVPSRDDVDIAPTAHPSRPPSAGPSRRPPAQSSRASSTIDPTPTIRMPDMSIMEKAMGNNILSCHNCKCMMTHVWNVVRNAQWFVMPTMKLVTVTTPITTQIVHSSDLHEPSPRDAGEEHDSESVFHSVHPRFNISFRRSWDVSTYSSRRTSPEPELCSGPASPFIVPTDIESEWNTDEEDINIEVYPRIHCSLGQHWRPPPYDPGFAEFTNNDGIEWETEGRRHFHPPLRLPWKACLLVAPHTLPDCALRPHMGPLGNRLIRHQLLGPPCRYWIHFAPNLSVQTTIRMTSHRSPETFNNLKSLLLVSEPQMKSTPLEKHSRDSAILDERRPFPSPKKGRKKSLGESESEGNVNMKVEGNSDPSSPYDFESVTLIVLSQKVNAEKEVEGRGLLDGMDIIRHLDKNMDEMEHIKKELRSVYGTTGAVFHRSA</sequence>
<feature type="compositionally biased region" description="Polar residues" evidence="1">
    <location>
        <begin position="178"/>
        <end position="187"/>
    </location>
</feature>
<gene>
    <name evidence="2" type="ORF">L210DRAFT_3507522</name>
</gene>
<evidence type="ECO:0000313" key="2">
    <source>
        <dbReference type="EMBL" id="KAF8432336.1"/>
    </source>
</evidence>
<evidence type="ECO:0000313" key="3">
    <source>
        <dbReference type="Proteomes" id="UP001194468"/>
    </source>
</evidence>
<protein>
    <submittedName>
        <fullName evidence="2">Uncharacterized protein</fullName>
    </submittedName>
</protein>
<accession>A0AAD4G9E5</accession>
<keyword evidence="3" id="KW-1185">Reference proteome</keyword>
<feature type="region of interest" description="Disordered" evidence="1">
    <location>
        <begin position="509"/>
        <end position="562"/>
    </location>
</feature>
<feature type="compositionally biased region" description="Basic and acidic residues" evidence="1">
    <location>
        <begin position="303"/>
        <end position="321"/>
    </location>
</feature>
<feature type="region of interest" description="Disordered" evidence="1">
    <location>
        <begin position="126"/>
        <end position="242"/>
    </location>
</feature>
<reference evidence="2" key="1">
    <citation type="submission" date="2019-10" db="EMBL/GenBank/DDBJ databases">
        <authorList>
            <consortium name="DOE Joint Genome Institute"/>
            <person name="Kuo A."/>
            <person name="Miyauchi S."/>
            <person name="Kiss E."/>
            <person name="Drula E."/>
            <person name="Kohler A."/>
            <person name="Sanchez-Garcia M."/>
            <person name="Andreopoulos B."/>
            <person name="Barry K.W."/>
            <person name="Bonito G."/>
            <person name="Buee M."/>
            <person name="Carver A."/>
            <person name="Chen C."/>
            <person name="Cichocki N."/>
            <person name="Clum A."/>
            <person name="Culley D."/>
            <person name="Crous P.W."/>
            <person name="Fauchery L."/>
            <person name="Girlanda M."/>
            <person name="Hayes R."/>
            <person name="Keri Z."/>
            <person name="LaButti K."/>
            <person name="Lipzen A."/>
            <person name="Lombard V."/>
            <person name="Magnuson J."/>
            <person name="Maillard F."/>
            <person name="Morin E."/>
            <person name="Murat C."/>
            <person name="Nolan M."/>
            <person name="Ohm R."/>
            <person name="Pangilinan J."/>
            <person name="Pereira M."/>
            <person name="Perotto S."/>
            <person name="Peter M."/>
            <person name="Riley R."/>
            <person name="Sitrit Y."/>
            <person name="Stielow B."/>
            <person name="Szollosi G."/>
            <person name="Zifcakova L."/>
            <person name="Stursova M."/>
            <person name="Spatafora J.W."/>
            <person name="Tedersoo L."/>
            <person name="Vaario L.-M."/>
            <person name="Yamada A."/>
            <person name="Yan M."/>
            <person name="Wang P."/>
            <person name="Xu J."/>
            <person name="Bruns T."/>
            <person name="Baldrian P."/>
            <person name="Vilgalys R."/>
            <person name="Henrissat B."/>
            <person name="Grigoriev I.V."/>
            <person name="Hibbett D."/>
            <person name="Nagy L.G."/>
            <person name="Martin F.M."/>
        </authorList>
    </citation>
    <scope>NUCLEOTIDE SEQUENCE</scope>
    <source>
        <strain evidence="2">BED1</strain>
    </source>
</reference>
<evidence type="ECO:0000256" key="1">
    <source>
        <dbReference type="SAM" id="MobiDB-lite"/>
    </source>
</evidence>
<dbReference type="EMBL" id="WHUW01000041">
    <property type="protein sequence ID" value="KAF8432336.1"/>
    <property type="molecule type" value="Genomic_DNA"/>
</dbReference>
<name>A0AAD4G9E5_BOLED</name>
<proteinExistence type="predicted"/>
<dbReference type="Proteomes" id="UP001194468">
    <property type="component" value="Unassembled WGS sequence"/>
</dbReference>
<comment type="caution">
    <text evidence="2">The sequence shown here is derived from an EMBL/GenBank/DDBJ whole genome shotgun (WGS) entry which is preliminary data.</text>
</comment>
<organism evidence="2 3">
    <name type="scientific">Boletus edulis BED1</name>
    <dbReference type="NCBI Taxonomy" id="1328754"/>
    <lineage>
        <taxon>Eukaryota</taxon>
        <taxon>Fungi</taxon>
        <taxon>Dikarya</taxon>
        <taxon>Basidiomycota</taxon>
        <taxon>Agaricomycotina</taxon>
        <taxon>Agaricomycetes</taxon>
        <taxon>Agaricomycetidae</taxon>
        <taxon>Boletales</taxon>
        <taxon>Boletineae</taxon>
        <taxon>Boletaceae</taxon>
        <taxon>Boletoideae</taxon>
        <taxon>Boletus</taxon>
    </lineage>
</organism>
<reference evidence="2" key="2">
    <citation type="journal article" date="2020" name="Nat. Commun.">
        <title>Large-scale genome sequencing of mycorrhizal fungi provides insights into the early evolution of symbiotic traits.</title>
        <authorList>
            <person name="Miyauchi S."/>
            <person name="Kiss E."/>
            <person name="Kuo A."/>
            <person name="Drula E."/>
            <person name="Kohler A."/>
            <person name="Sanchez-Garcia M."/>
            <person name="Morin E."/>
            <person name="Andreopoulos B."/>
            <person name="Barry K.W."/>
            <person name="Bonito G."/>
            <person name="Buee M."/>
            <person name="Carver A."/>
            <person name="Chen C."/>
            <person name="Cichocki N."/>
            <person name="Clum A."/>
            <person name="Culley D."/>
            <person name="Crous P.W."/>
            <person name="Fauchery L."/>
            <person name="Girlanda M."/>
            <person name="Hayes R.D."/>
            <person name="Keri Z."/>
            <person name="LaButti K."/>
            <person name="Lipzen A."/>
            <person name="Lombard V."/>
            <person name="Magnuson J."/>
            <person name="Maillard F."/>
            <person name="Murat C."/>
            <person name="Nolan M."/>
            <person name="Ohm R.A."/>
            <person name="Pangilinan J."/>
            <person name="Pereira M.F."/>
            <person name="Perotto S."/>
            <person name="Peter M."/>
            <person name="Pfister S."/>
            <person name="Riley R."/>
            <person name="Sitrit Y."/>
            <person name="Stielow J.B."/>
            <person name="Szollosi G."/>
            <person name="Zifcakova L."/>
            <person name="Stursova M."/>
            <person name="Spatafora J.W."/>
            <person name="Tedersoo L."/>
            <person name="Vaario L.M."/>
            <person name="Yamada A."/>
            <person name="Yan M."/>
            <person name="Wang P."/>
            <person name="Xu J."/>
            <person name="Bruns T."/>
            <person name="Baldrian P."/>
            <person name="Vilgalys R."/>
            <person name="Dunand C."/>
            <person name="Henrissat B."/>
            <person name="Grigoriev I.V."/>
            <person name="Hibbett D."/>
            <person name="Nagy L.G."/>
            <person name="Martin F.M."/>
        </authorList>
    </citation>
    <scope>NUCLEOTIDE SEQUENCE</scope>
    <source>
        <strain evidence="2">BED1</strain>
    </source>
</reference>